<dbReference type="InterPro" id="IPR002563">
    <property type="entry name" value="Flavin_Rdtase-like_dom"/>
</dbReference>
<dbReference type="PATRIC" id="fig|280505.15.peg.2612"/>
<dbReference type="GO" id="GO:0010181">
    <property type="term" value="F:FMN binding"/>
    <property type="evidence" value="ECO:0007669"/>
    <property type="project" value="InterPro"/>
</dbReference>
<dbReference type="SMART" id="SM00903">
    <property type="entry name" value="Flavin_Reduct"/>
    <property type="match status" value="1"/>
</dbReference>
<dbReference type="AlphaFoldDB" id="A0A0S2ITA9"/>
<gene>
    <name evidence="4" type="ORF">LBBP_02675</name>
</gene>
<dbReference type="SUPFAM" id="SSF50475">
    <property type="entry name" value="FMN-binding split barrel"/>
    <property type="match status" value="1"/>
</dbReference>
<dbReference type="Gene3D" id="2.30.110.10">
    <property type="entry name" value="Electron Transport, Fmn-binding Protein, Chain A"/>
    <property type="match status" value="1"/>
</dbReference>
<dbReference type="Pfam" id="PF01613">
    <property type="entry name" value="Flavin_Reduct"/>
    <property type="match status" value="1"/>
</dbReference>
<protein>
    <submittedName>
        <fullName evidence="4">Flavin reductase-like protein</fullName>
    </submittedName>
</protein>
<accession>A0A0S2ITA9</accession>
<proteinExistence type="inferred from homology"/>
<evidence type="ECO:0000313" key="5">
    <source>
        <dbReference type="Proteomes" id="UP000058857"/>
    </source>
</evidence>
<name>A0A0S2ITA9_LEPBO</name>
<sequence length="254" mass="28834">MSQNLKRNQLQSFGKFAIKCKSSRIQRTDGSVAVMPPNRRQFWDRFRYGVPSVAVIGKRDRKERNDYPHHDRIQYHLFFSLRSVDRESFGFKIDLMKITDEVFKNALSHFPSGVTVITYSHLGKHGGLTVSSFSSLSLNPPLVLFCLQKNITSHDPIYDSGKFIVNILAQGQDSLSNQFASGKTDKHTLIQELKCKTGELEIPILPGILSYIECEVEQFVNGGDHSIVIGKVISAGAEDSLRPLLYYRRNYYSI</sequence>
<keyword evidence="2" id="KW-0560">Oxidoreductase</keyword>
<evidence type="ECO:0000256" key="1">
    <source>
        <dbReference type="ARBA" id="ARBA00008898"/>
    </source>
</evidence>
<evidence type="ECO:0000256" key="2">
    <source>
        <dbReference type="ARBA" id="ARBA00023002"/>
    </source>
</evidence>
<dbReference type="InterPro" id="IPR050268">
    <property type="entry name" value="NADH-dep_flavin_reductase"/>
</dbReference>
<evidence type="ECO:0000313" key="4">
    <source>
        <dbReference type="EMBL" id="ALO26900.1"/>
    </source>
</evidence>
<dbReference type="EMBL" id="CP012029">
    <property type="protein sequence ID" value="ALO26900.1"/>
    <property type="molecule type" value="Genomic_DNA"/>
</dbReference>
<feature type="domain" description="Flavin reductase like" evidence="3">
    <location>
        <begin position="107"/>
        <end position="253"/>
    </location>
</feature>
<dbReference type="GO" id="GO:0042602">
    <property type="term" value="F:riboflavin reductase (NADPH) activity"/>
    <property type="evidence" value="ECO:0007669"/>
    <property type="project" value="TreeGrafter"/>
</dbReference>
<dbReference type="PANTHER" id="PTHR30466">
    <property type="entry name" value="FLAVIN REDUCTASE"/>
    <property type="match status" value="1"/>
</dbReference>
<comment type="similarity">
    <text evidence="1">Belongs to the non-flavoprotein flavin reductase family.</text>
</comment>
<dbReference type="PANTHER" id="PTHR30466:SF11">
    <property type="entry name" value="FLAVIN-DEPENDENT MONOOXYGENASE, REDUCTASE SUBUNIT HSAB"/>
    <property type="match status" value="1"/>
</dbReference>
<dbReference type="Proteomes" id="UP000058857">
    <property type="component" value="Chromosome 1"/>
</dbReference>
<dbReference type="InterPro" id="IPR012349">
    <property type="entry name" value="Split_barrel_FMN-bd"/>
</dbReference>
<organism evidence="4">
    <name type="scientific">Leptospira borgpetersenii serovar Ballum</name>
    <dbReference type="NCBI Taxonomy" id="280505"/>
    <lineage>
        <taxon>Bacteria</taxon>
        <taxon>Pseudomonadati</taxon>
        <taxon>Spirochaetota</taxon>
        <taxon>Spirochaetia</taxon>
        <taxon>Leptospirales</taxon>
        <taxon>Leptospiraceae</taxon>
        <taxon>Leptospira</taxon>
    </lineage>
</organism>
<evidence type="ECO:0000259" key="3">
    <source>
        <dbReference type="SMART" id="SM00903"/>
    </source>
</evidence>
<reference evidence="4 5" key="1">
    <citation type="journal article" date="2015" name="PLoS Negl. Trop. Dis.">
        <title>Distribution of Plasmids in Distinct Leptospira Pathogenic Species.</title>
        <authorList>
            <person name="Wang Y."/>
            <person name="Zhuang X."/>
            <person name="Zhong Y."/>
            <person name="Zhang C."/>
            <person name="Zhang Y."/>
            <person name="Zeng L."/>
            <person name="Zhu Y."/>
            <person name="He P."/>
            <person name="Dong K."/>
            <person name="Pal U."/>
            <person name="Guo X."/>
            <person name="Qin J."/>
        </authorList>
    </citation>
    <scope>NUCLEOTIDE SEQUENCE [LARGE SCALE GENOMIC DNA]</scope>
    <source>
        <strain evidence="4 5">56604</strain>
    </source>
</reference>